<dbReference type="SUPFAM" id="SSF52540">
    <property type="entry name" value="P-loop containing nucleoside triphosphate hydrolases"/>
    <property type="match status" value="1"/>
</dbReference>
<comment type="caution">
    <text evidence="2">The sequence shown here is derived from an EMBL/GenBank/DDBJ whole genome shotgun (WGS) entry which is preliminary data.</text>
</comment>
<accession>A0ABQ3ZE04</accession>
<dbReference type="RefSeq" id="WP_203735902.1">
    <property type="nucleotide sequence ID" value="NZ_BAAATX010000069.1"/>
</dbReference>
<dbReference type="InterPro" id="IPR027417">
    <property type="entry name" value="P-loop_NTPase"/>
</dbReference>
<keyword evidence="3" id="KW-1185">Reference proteome</keyword>
<protein>
    <recommendedName>
        <fullName evidence="4">AAA+ ATPase domain-containing protein</fullName>
    </recommendedName>
</protein>
<name>A0ABQ3ZE04_9ACTN</name>
<evidence type="ECO:0008006" key="4">
    <source>
        <dbReference type="Google" id="ProtNLM"/>
    </source>
</evidence>
<dbReference type="Proteomes" id="UP000637628">
    <property type="component" value="Unassembled WGS sequence"/>
</dbReference>
<organism evidence="2 3">
    <name type="scientific">Paractinoplanes durhamensis</name>
    <dbReference type="NCBI Taxonomy" id="113563"/>
    <lineage>
        <taxon>Bacteria</taxon>
        <taxon>Bacillati</taxon>
        <taxon>Actinomycetota</taxon>
        <taxon>Actinomycetes</taxon>
        <taxon>Micromonosporales</taxon>
        <taxon>Micromonosporaceae</taxon>
        <taxon>Paractinoplanes</taxon>
    </lineage>
</organism>
<feature type="region of interest" description="Disordered" evidence="1">
    <location>
        <begin position="1"/>
        <end position="23"/>
    </location>
</feature>
<dbReference type="Gene3D" id="3.40.50.300">
    <property type="entry name" value="P-loop containing nucleotide triphosphate hydrolases"/>
    <property type="match status" value="1"/>
</dbReference>
<sequence>MATACVDAFGGDDDSSESARASTLGVPDSLGAWLDGANELERLYWRDALEAANAPAELIESIPLAPEPGPRIVLLGNSSAGKTTLLAALAAQLAMRDCGDLKPENVLSPVDERTVLLIDCDGIADVPGAGQEVVGDLWDPLVERVAASLVRRRNRVRRHRTGYALIQWIYRLAVRLVRADLDPSPDPGRDVRPQAQLHRHVPARCRIRGPNSARKTTFATVFRELAAV</sequence>
<evidence type="ECO:0000313" key="2">
    <source>
        <dbReference type="EMBL" id="GIE08067.1"/>
    </source>
</evidence>
<gene>
    <name evidence="2" type="ORF">Adu01nite_94170</name>
</gene>
<proteinExistence type="predicted"/>
<evidence type="ECO:0000256" key="1">
    <source>
        <dbReference type="SAM" id="MobiDB-lite"/>
    </source>
</evidence>
<dbReference type="EMBL" id="BOML01000100">
    <property type="protein sequence ID" value="GIE08067.1"/>
    <property type="molecule type" value="Genomic_DNA"/>
</dbReference>
<reference evidence="2 3" key="1">
    <citation type="submission" date="2021-01" db="EMBL/GenBank/DDBJ databases">
        <title>Whole genome shotgun sequence of Actinoplanes durhamensis NBRC 14914.</title>
        <authorList>
            <person name="Komaki H."/>
            <person name="Tamura T."/>
        </authorList>
    </citation>
    <scope>NUCLEOTIDE SEQUENCE [LARGE SCALE GENOMIC DNA]</scope>
    <source>
        <strain evidence="2 3">NBRC 14914</strain>
    </source>
</reference>
<evidence type="ECO:0000313" key="3">
    <source>
        <dbReference type="Proteomes" id="UP000637628"/>
    </source>
</evidence>